<name>A0A381NYF6_9ZZZZ</name>
<evidence type="ECO:0000313" key="2">
    <source>
        <dbReference type="EMBL" id="SUZ58938.1"/>
    </source>
</evidence>
<feature type="region of interest" description="Disordered" evidence="1">
    <location>
        <begin position="713"/>
        <end position="735"/>
    </location>
</feature>
<proteinExistence type="predicted"/>
<dbReference type="AlphaFoldDB" id="A0A381NYF6"/>
<evidence type="ECO:0000256" key="1">
    <source>
        <dbReference type="SAM" id="MobiDB-lite"/>
    </source>
</evidence>
<organism evidence="2">
    <name type="scientific">marine metagenome</name>
    <dbReference type="NCBI Taxonomy" id="408172"/>
    <lineage>
        <taxon>unclassified sequences</taxon>
        <taxon>metagenomes</taxon>
        <taxon>ecological metagenomes</taxon>
    </lineage>
</organism>
<reference evidence="2" key="1">
    <citation type="submission" date="2018-05" db="EMBL/GenBank/DDBJ databases">
        <authorList>
            <person name="Lanie J.A."/>
            <person name="Ng W.-L."/>
            <person name="Kazmierczak K.M."/>
            <person name="Andrzejewski T.M."/>
            <person name="Davidsen T.M."/>
            <person name="Wayne K.J."/>
            <person name="Tettelin H."/>
            <person name="Glass J.I."/>
            <person name="Rusch D."/>
            <person name="Podicherti R."/>
            <person name="Tsui H.-C.T."/>
            <person name="Winkler M.E."/>
        </authorList>
    </citation>
    <scope>NUCLEOTIDE SEQUENCE</scope>
</reference>
<accession>A0A381NYF6</accession>
<gene>
    <name evidence="2" type="ORF">METZ01_LOCUS11792</name>
</gene>
<sequence>MASNPNTPIHPSFDERISVQVEGQLPEFVKQDHATFVAFLEAYYEYMEQTGKPYEIIGNLDNYFNVDKTVDDYLKYFKNQFGKDVPEAVFANANKPQVLKKLRDFYRSKGSEKSFQFLFRLLYKEEIEFYYPGSDMLRVSDGKYSSDKILRCVDNSGVSAAAGFTGKTIVGATSLATGVVELVLNENIGPFSVSTIYLSKVIGTFQALENVTDGTNILQIDSMVTGYTITNAGNGYSIDDKITITGGGASASGAQLLVSELTTGSITTYAIPTAGTGYLVGDKLTINNTGKLEIDGRTCSVLVKTINGSGGITAIEFEHNGSGYTGIPTVSGGTGNGASVTLGGSGIGGIASLKLTKNGFRYREVPTLDFSTEGDGTATGTATIGGYEDSHATRWIGDDGFISSANYIQDSLYYQVFSYEIKSGNSIGVWKDYVKRLVHPSGLALFGRTMITSLLSTKLQMQPGDTEFRVPYVHTYPYKIIFHDGDIEPPVRLNVQLQGNGTADPFLEWPTGGVWPHDGQASGPGLGPGHSDWHIYELDLPIILLTAAQSDDYEFILHAVPGGQSYEYGNLGTTTESEDWGFISGGIGGALQLGPLKRQINQQKFKKEGGMAKSSYKRGGSGYTSGTISVTLSGGGSPTTQAVLTPIIGTAETYNGTVTTAVTGFTVANAGVGYTSTPTVTITDSGSGSGAVAKARINITTEKVTGGYVLQETHESKDRSGNPWSAIPKPPGREDLGGGYTIQHFKDLKITTYINNLNEKTKIVMNSEITLV</sequence>
<dbReference type="EMBL" id="UINC01000652">
    <property type="protein sequence ID" value="SUZ58938.1"/>
    <property type="molecule type" value="Genomic_DNA"/>
</dbReference>
<protein>
    <submittedName>
        <fullName evidence="2">Uncharacterized protein</fullName>
    </submittedName>
</protein>